<protein>
    <submittedName>
        <fullName evidence="2">Uncharacterized protein</fullName>
    </submittedName>
</protein>
<proteinExistence type="predicted"/>
<feature type="transmembrane region" description="Helical" evidence="1">
    <location>
        <begin position="79"/>
        <end position="99"/>
    </location>
</feature>
<feature type="transmembrane region" description="Helical" evidence="1">
    <location>
        <begin position="111"/>
        <end position="136"/>
    </location>
</feature>
<name>A0A2N9LNT9_9BACT</name>
<organism evidence="2 3">
    <name type="scientific">Candidatus Sulfuritelmatomonas gaucii</name>
    <dbReference type="NCBI Taxonomy" id="2043161"/>
    <lineage>
        <taxon>Bacteria</taxon>
        <taxon>Pseudomonadati</taxon>
        <taxon>Acidobacteriota</taxon>
        <taxon>Terriglobia</taxon>
        <taxon>Terriglobales</taxon>
        <taxon>Acidobacteriaceae</taxon>
        <taxon>Candidatus Sulfuritelmatomonas</taxon>
    </lineage>
</organism>
<dbReference type="OrthoDB" id="670562at2"/>
<keyword evidence="1" id="KW-1133">Transmembrane helix</keyword>
<feature type="transmembrane region" description="Helical" evidence="1">
    <location>
        <begin position="46"/>
        <end position="67"/>
    </location>
</feature>
<accession>A0A2N9LNT9</accession>
<evidence type="ECO:0000256" key="1">
    <source>
        <dbReference type="SAM" id="Phobius"/>
    </source>
</evidence>
<evidence type="ECO:0000313" key="2">
    <source>
        <dbReference type="EMBL" id="SPE24892.1"/>
    </source>
</evidence>
<keyword evidence="1" id="KW-0472">Membrane</keyword>
<dbReference type="EMBL" id="OKRB01000105">
    <property type="protein sequence ID" value="SPE24892.1"/>
    <property type="molecule type" value="Genomic_DNA"/>
</dbReference>
<sequence length="139" mass="15594">MTLVIHLQLVGALLVILGVSHAFFNRYFGWEQELAGVSLLTRRIFFVHSFFIALGVTLAGVISLFYARALLSPSALNSAVLAGMAAFWLCRLLAQIFTYDAAIWRGNRFRTWMHVVFSALWCYVTGTYGVALISAWGRR</sequence>
<dbReference type="Proteomes" id="UP000239735">
    <property type="component" value="Unassembled WGS sequence"/>
</dbReference>
<reference evidence="3" key="1">
    <citation type="submission" date="2018-02" db="EMBL/GenBank/DDBJ databases">
        <authorList>
            <person name="Hausmann B."/>
        </authorList>
    </citation>
    <scope>NUCLEOTIDE SEQUENCE [LARGE SCALE GENOMIC DNA]</scope>
    <source>
        <strain evidence="3">Peat soil MAG SbA5</strain>
    </source>
</reference>
<dbReference type="AlphaFoldDB" id="A0A2N9LNT9"/>
<gene>
    <name evidence="2" type="ORF">SBA5_470013</name>
</gene>
<evidence type="ECO:0000313" key="3">
    <source>
        <dbReference type="Proteomes" id="UP000239735"/>
    </source>
</evidence>
<keyword evidence="1" id="KW-0812">Transmembrane</keyword>